<dbReference type="EMBL" id="DTBJ01000017">
    <property type="protein sequence ID" value="HGM58433.1"/>
    <property type="molecule type" value="Genomic_DNA"/>
</dbReference>
<accession>A0A7C4D9R3</accession>
<gene>
    <name evidence="1" type="ORF">ENU14_02455</name>
</gene>
<name>A0A7C4D9R3_STAMA</name>
<dbReference type="AlphaFoldDB" id="A0A7C4D9R3"/>
<comment type="caution">
    <text evidence="1">The sequence shown here is derived from an EMBL/GenBank/DDBJ whole genome shotgun (WGS) entry which is preliminary data.</text>
</comment>
<proteinExistence type="predicted"/>
<reference evidence="1" key="1">
    <citation type="journal article" date="2020" name="mSystems">
        <title>Genome- and Community-Level Interaction Insights into Carbon Utilization and Element Cycling Functions of Hydrothermarchaeota in Hydrothermal Sediment.</title>
        <authorList>
            <person name="Zhou Z."/>
            <person name="Liu Y."/>
            <person name="Xu W."/>
            <person name="Pan J."/>
            <person name="Luo Z.H."/>
            <person name="Li M."/>
        </authorList>
    </citation>
    <scope>NUCLEOTIDE SEQUENCE [LARGE SCALE GENOMIC DNA]</scope>
    <source>
        <strain evidence="1">SpSt-642</strain>
    </source>
</reference>
<protein>
    <submittedName>
        <fullName evidence="1">Uncharacterized protein</fullName>
    </submittedName>
</protein>
<sequence length="378" mass="43348">MNIAHNWTRVLPENCIIQYVKFESDWIIIGLYCSDSIEEISIDIVSGRIQRRKSSELELIGYAEFRKNFYVITCYKGLNKRLWNRIEKSLNSKVICRQNTCVTASLKPNRVLEVKVIDARNEEIESINIENTYDFQIGSSLSLVVLTTTGIRQEYSSTLLIDPSTISIIDHISGFGGYVVESTDYVLVYGFSRGGYVTKIYDYHGEEVFEINGVPVLIPFNPLAYRVHRDKLFEFKLIAIIDRNDVKAINPYDFSIVFTSIKPPFTRGVLNIDVETYSLIVYSVLWNKPLIIKYDSNGTPLVISPQISSLRYGLFTNKIAAIYVERERGETRLYSIRDNIMVHEESFGPGVFPLVIKGDTIILTDSRKISSYSMERAW</sequence>
<evidence type="ECO:0000313" key="1">
    <source>
        <dbReference type="EMBL" id="HGM58433.1"/>
    </source>
</evidence>
<organism evidence="1">
    <name type="scientific">Staphylothermus marinus</name>
    <dbReference type="NCBI Taxonomy" id="2280"/>
    <lineage>
        <taxon>Archaea</taxon>
        <taxon>Thermoproteota</taxon>
        <taxon>Thermoprotei</taxon>
        <taxon>Desulfurococcales</taxon>
        <taxon>Desulfurococcaceae</taxon>
        <taxon>Staphylothermus</taxon>
    </lineage>
</organism>